<keyword evidence="3" id="KW-1185">Reference proteome</keyword>
<feature type="compositionally biased region" description="Polar residues" evidence="1">
    <location>
        <begin position="71"/>
        <end position="80"/>
    </location>
</feature>
<dbReference type="AlphaFoldDB" id="A0AAW1P9K1"/>
<sequence length="427" mass="45566">MPPARQQSRPARALSSATTPSANKRQALNKTDKQPSPSQDQVAQATLAARILARERVPGPAPGQPSKAANPHQSQPSNLAEHTFSLPETIASEMPYPPKHRSALHHHSDSMGGILGGSSMTEPGSATGKPPGMTGLRAGLSQEQHLHAQEQRLKLQRDLEAQVREKRAEKEAIKVREREADERAERRARAEHAHLAAQAKAQAAAKPQGPFAEESVASLAAEGSQEVLLGPAGPLSLPPPLRTASNLRRSLAAADLAQPPMQLLHQAMQGNTAFYGQAHADAPPAAGAGPRVDTATEKLLVQMQADQAAMRSQMEEQSNLLRALHADPPRAGFRLGLDSAMRTLQPRDDMPSLTARADTKLLPVSLSCIPDDVSQFDLQLAAKVPQRQNSQPARAGCPEFLVPQADVHGVTMGASVSRFVSVATMQD</sequence>
<accession>A0AAW1P9K1</accession>
<reference evidence="2 3" key="1">
    <citation type="journal article" date="2024" name="Nat. Commun.">
        <title>Phylogenomics reveals the evolutionary origins of lichenization in chlorophyte algae.</title>
        <authorList>
            <person name="Puginier C."/>
            <person name="Libourel C."/>
            <person name="Otte J."/>
            <person name="Skaloud P."/>
            <person name="Haon M."/>
            <person name="Grisel S."/>
            <person name="Petersen M."/>
            <person name="Berrin J.G."/>
            <person name="Delaux P.M."/>
            <person name="Dal Grande F."/>
            <person name="Keller J."/>
        </authorList>
    </citation>
    <scope>NUCLEOTIDE SEQUENCE [LARGE SCALE GENOMIC DNA]</scope>
    <source>
        <strain evidence="2 3">SAG 2036</strain>
    </source>
</reference>
<comment type="caution">
    <text evidence="2">The sequence shown here is derived from an EMBL/GenBank/DDBJ whole genome shotgun (WGS) entry which is preliminary data.</text>
</comment>
<dbReference type="Proteomes" id="UP001465755">
    <property type="component" value="Unassembled WGS sequence"/>
</dbReference>
<organism evidence="2 3">
    <name type="scientific">Symbiochloris irregularis</name>
    <dbReference type="NCBI Taxonomy" id="706552"/>
    <lineage>
        <taxon>Eukaryota</taxon>
        <taxon>Viridiplantae</taxon>
        <taxon>Chlorophyta</taxon>
        <taxon>core chlorophytes</taxon>
        <taxon>Trebouxiophyceae</taxon>
        <taxon>Trebouxiales</taxon>
        <taxon>Trebouxiaceae</taxon>
        <taxon>Symbiochloris</taxon>
    </lineage>
</organism>
<feature type="compositionally biased region" description="Basic and acidic residues" evidence="1">
    <location>
        <begin position="144"/>
        <end position="154"/>
    </location>
</feature>
<gene>
    <name evidence="2" type="ORF">WJX73_009014</name>
</gene>
<evidence type="ECO:0000256" key="1">
    <source>
        <dbReference type="SAM" id="MobiDB-lite"/>
    </source>
</evidence>
<evidence type="ECO:0000313" key="2">
    <source>
        <dbReference type="EMBL" id="KAK9806538.1"/>
    </source>
</evidence>
<evidence type="ECO:0000313" key="3">
    <source>
        <dbReference type="Proteomes" id="UP001465755"/>
    </source>
</evidence>
<feature type="region of interest" description="Disordered" evidence="1">
    <location>
        <begin position="1"/>
        <end position="154"/>
    </location>
</feature>
<name>A0AAW1P9K1_9CHLO</name>
<feature type="region of interest" description="Disordered" evidence="1">
    <location>
        <begin position="166"/>
        <end position="194"/>
    </location>
</feature>
<dbReference type="EMBL" id="JALJOQ010000037">
    <property type="protein sequence ID" value="KAK9806538.1"/>
    <property type="molecule type" value="Genomic_DNA"/>
</dbReference>
<feature type="compositionally biased region" description="Polar residues" evidence="1">
    <location>
        <begin position="1"/>
        <end position="44"/>
    </location>
</feature>
<protein>
    <submittedName>
        <fullName evidence="2">Uncharacterized protein</fullName>
    </submittedName>
</protein>
<proteinExistence type="predicted"/>